<dbReference type="EMBL" id="FOHE01000040">
    <property type="protein sequence ID" value="SET84950.1"/>
    <property type="molecule type" value="Genomic_DNA"/>
</dbReference>
<protein>
    <submittedName>
        <fullName evidence="1">Fur-regulated basic protein A</fullName>
    </submittedName>
</protein>
<dbReference type="OrthoDB" id="2973030at2"/>
<organism evidence="1 2">
    <name type="scientific">Oceanobacillus limi</name>
    <dbReference type="NCBI Taxonomy" id="930131"/>
    <lineage>
        <taxon>Bacteria</taxon>
        <taxon>Bacillati</taxon>
        <taxon>Bacillota</taxon>
        <taxon>Bacilli</taxon>
        <taxon>Bacillales</taxon>
        <taxon>Bacillaceae</taxon>
        <taxon>Oceanobacillus</taxon>
    </lineage>
</organism>
<dbReference type="AlphaFoldDB" id="A0A1I0HLP4"/>
<gene>
    <name evidence="1" type="ORF">SAMN05216389_1406</name>
</gene>
<keyword evidence="2" id="KW-1185">Reference proteome</keyword>
<dbReference type="Proteomes" id="UP000198618">
    <property type="component" value="Unassembled WGS sequence"/>
</dbReference>
<sequence length="66" mass="7720">MNDIAERKDQQAAQDRKNDLINSLYQMGVYETSDGRVIDEVSLYTLEWTYVEELNKAAKAYEEVEK</sequence>
<accession>A0A1I0HLP4</accession>
<dbReference type="RefSeq" id="WP_090873135.1">
    <property type="nucleotide sequence ID" value="NZ_FOHE01000040.1"/>
</dbReference>
<evidence type="ECO:0000313" key="2">
    <source>
        <dbReference type="Proteomes" id="UP000198618"/>
    </source>
</evidence>
<evidence type="ECO:0000313" key="1">
    <source>
        <dbReference type="EMBL" id="SET84950.1"/>
    </source>
</evidence>
<dbReference type="STRING" id="930131.SAMN05216389_1406"/>
<name>A0A1I0HLP4_9BACI</name>
<reference evidence="1 2" key="1">
    <citation type="submission" date="2016-10" db="EMBL/GenBank/DDBJ databases">
        <authorList>
            <person name="de Groot N.N."/>
        </authorList>
    </citation>
    <scope>NUCLEOTIDE SEQUENCE [LARGE SCALE GENOMIC DNA]</scope>
    <source>
        <strain evidence="1 2">IBRC-M 10780</strain>
    </source>
</reference>
<proteinExistence type="predicted"/>